<evidence type="ECO:0000313" key="1">
    <source>
        <dbReference type="EMBL" id="KRX20942.1"/>
    </source>
</evidence>
<name>A0A0V0S2G8_9BILA</name>
<gene>
    <name evidence="1" type="ORF">T07_5039</name>
</gene>
<protein>
    <submittedName>
        <fullName evidence="1">Uncharacterized protein</fullName>
    </submittedName>
</protein>
<dbReference type="Proteomes" id="UP000054630">
    <property type="component" value="Unassembled WGS sequence"/>
</dbReference>
<comment type="caution">
    <text evidence="1">The sequence shown here is derived from an EMBL/GenBank/DDBJ whole genome shotgun (WGS) entry which is preliminary data.</text>
</comment>
<organism evidence="1 2">
    <name type="scientific">Trichinella nelsoni</name>
    <dbReference type="NCBI Taxonomy" id="6336"/>
    <lineage>
        <taxon>Eukaryota</taxon>
        <taxon>Metazoa</taxon>
        <taxon>Ecdysozoa</taxon>
        <taxon>Nematoda</taxon>
        <taxon>Enoplea</taxon>
        <taxon>Dorylaimia</taxon>
        <taxon>Trichinellida</taxon>
        <taxon>Trichinellidae</taxon>
        <taxon>Trichinella</taxon>
    </lineage>
</organism>
<dbReference type="AlphaFoldDB" id="A0A0V0S2G8"/>
<evidence type="ECO:0000313" key="2">
    <source>
        <dbReference type="Proteomes" id="UP000054630"/>
    </source>
</evidence>
<keyword evidence="2" id="KW-1185">Reference proteome</keyword>
<dbReference type="EMBL" id="JYDL01000043">
    <property type="protein sequence ID" value="KRX20942.1"/>
    <property type="molecule type" value="Genomic_DNA"/>
</dbReference>
<sequence>MNVESGMLAKVHKCRNKYWKAYTNILHAQLYKNSKETKSSEKDLQYRMAIYFIRSIYKNTSGEEKSIIQSEFLSNWMMPMTLKVFNNGEYSSWLTRS</sequence>
<accession>A0A0V0S2G8</accession>
<dbReference type="OrthoDB" id="10433357at2759"/>
<proteinExistence type="predicted"/>
<reference evidence="1 2" key="1">
    <citation type="submission" date="2015-01" db="EMBL/GenBank/DDBJ databases">
        <title>Evolution of Trichinella species and genotypes.</title>
        <authorList>
            <person name="Korhonen P.K."/>
            <person name="Edoardo P."/>
            <person name="Giuseppe L.R."/>
            <person name="Gasser R.B."/>
        </authorList>
    </citation>
    <scope>NUCLEOTIDE SEQUENCE [LARGE SCALE GENOMIC DNA]</scope>
    <source>
        <strain evidence="1">ISS37</strain>
    </source>
</reference>